<evidence type="ECO:0000313" key="6">
    <source>
        <dbReference type="Proteomes" id="UP001444625"/>
    </source>
</evidence>
<accession>A0ABU9XEN3</accession>
<dbReference type="EMBL" id="JBDIML010000001">
    <property type="protein sequence ID" value="MEN2765619.1"/>
    <property type="molecule type" value="Genomic_DNA"/>
</dbReference>
<feature type="coiled-coil region" evidence="4">
    <location>
        <begin position="65"/>
        <end position="92"/>
    </location>
</feature>
<organism evidence="5 6">
    <name type="scientific">Ornithinibacillus xuwenensis</name>
    <dbReference type="NCBI Taxonomy" id="3144668"/>
    <lineage>
        <taxon>Bacteria</taxon>
        <taxon>Bacillati</taxon>
        <taxon>Bacillota</taxon>
        <taxon>Bacilli</taxon>
        <taxon>Bacillales</taxon>
        <taxon>Bacillaceae</taxon>
        <taxon>Ornithinibacillus</taxon>
    </lineage>
</organism>
<dbReference type="PANTHER" id="PTHR44196">
    <property type="entry name" value="DEHYDROGENASE/REDUCTASE SDR FAMILY MEMBER 7B"/>
    <property type="match status" value="1"/>
</dbReference>
<proteinExistence type="inferred from homology"/>
<dbReference type="PANTHER" id="PTHR44196:SF1">
    <property type="entry name" value="DEHYDROGENASE_REDUCTASE SDR FAMILY MEMBER 7B"/>
    <property type="match status" value="1"/>
</dbReference>
<evidence type="ECO:0000256" key="1">
    <source>
        <dbReference type="ARBA" id="ARBA00006484"/>
    </source>
</evidence>
<keyword evidence="4" id="KW-0175">Coiled coil</keyword>
<sequence length="266" mass="30486">MYNYTILESILFPPTIINDKQLRAKLAHKTILITGASSGIGEQLVYQLGNIECHLVLVARRWDKLQNIKRLMEQQKADVMIYQADLRNAEELQGFLSYLNQLSIGIDVFVNNAGLSIKRSIFDSLDRFHDFSRTMSINYEAPVQILLSIIPILEKSRGHIINISTVNALLNPFPNFAAYQASKLAFDTWLRSASPELQARGIATTSVYLPLVRTPMIEPTVVYHNMPAMSPLHVATIVCKLMYTRKKRKKPWWIFIGQFFSFFYRA</sequence>
<dbReference type="Pfam" id="PF00106">
    <property type="entry name" value="adh_short"/>
    <property type="match status" value="1"/>
</dbReference>
<evidence type="ECO:0000256" key="4">
    <source>
        <dbReference type="SAM" id="Coils"/>
    </source>
</evidence>
<keyword evidence="2" id="KW-0560">Oxidoreductase</keyword>
<reference evidence="5 6" key="1">
    <citation type="submission" date="2024-05" db="EMBL/GenBank/DDBJ databases">
        <authorList>
            <person name="Haq I."/>
            <person name="Ullah Z."/>
            <person name="Ahmad R."/>
            <person name="Li M."/>
            <person name="Tong Y."/>
        </authorList>
    </citation>
    <scope>NUCLEOTIDE SEQUENCE [LARGE SCALE GENOMIC DNA]</scope>
    <source>
        <strain evidence="5 6">16A2E</strain>
    </source>
</reference>
<gene>
    <name evidence="5" type="ORF">ABC228_00320</name>
</gene>
<keyword evidence="6" id="KW-1185">Reference proteome</keyword>
<evidence type="ECO:0000313" key="5">
    <source>
        <dbReference type="EMBL" id="MEN2765619.1"/>
    </source>
</evidence>
<evidence type="ECO:0000256" key="3">
    <source>
        <dbReference type="RuleBase" id="RU000363"/>
    </source>
</evidence>
<dbReference type="InterPro" id="IPR036291">
    <property type="entry name" value="NAD(P)-bd_dom_sf"/>
</dbReference>
<comment type="similarity">
    <text evidence="1 3">Belongs to the short-chain dehydrogenases/reductases (SDR) family.</text>
</comment>
<dbReference type="Gene3D" id="3.40.50.720">
    <property type="entry name" value="NAD(P)-binding Rossmann-like Domain"/>
    <property type="match status" value="1"/>
</dbReference>
<dbReference type="Proteomes" id="UP001444625">
    <property type="component" value="Unassembled WGS sequence"/>
</dbReference>
<comment type="caution">
    <text evidence="5">The sequence shown here is derived from an EMBL/GenBank/DDBJ whole genome shotgun (WGS) entry which is preliminary data.</text>
</comment>
<dbReference type="SUPFAM" id="SSF51735">
    <property type="entry name" value="NAD(P)-binding Rossmann-fold domains"/>
    <property type="match status" value="1"/>
</dbReference>
<protein>
    <submittedName>
        <fullName evidence="5">SDR family NAD(P)-dependent oxidoreductase</fullName>
    </submittedName>
</protein>
<dbReference type="RefSeq" id="WP_345823095.1">
    <property type="nucleotide sequence ID" value="NZ_JBDIML010000001.1"/>
</dbReference>
<dbReference type="PRINTS" id="PR00080">
    <property type="entry name" value="SDRFAMILY"/>
</dbReference>
<dbReference type="InterPro" id="IPR002347">
    <property type="entry name" value="SDR_fam"/>
</dbReference>
<evidence type="ECO:0000256" key="2">
    <source>
        <dbReference type="ARBA" id="ARBA00023002"/>
    </source>
</evidence>
<dbReference type="PRINTS" id="PR00081">
    <property type="entry name" value="GDHRDH"/>
</dbReference>
<name>A0ABU9XEN3_9BACI</name>